<protein>
    <submittedName>
        <fullName evidence="2">Uncharacterized protein DUF4956</fullName>
    </submittedName>
</protein>
<dbReference type="OrthoDB" id="3827267at2"/>
<keyword evidence="1" id="KW-0472">Membrane</keyword>
<keyword evidence="1" id="KW-0812">Transmembrane</keyword>
<evidence type="ECO:0000256" key="1">
    <source>
        <dbReference type="SAM" id="Phobius"/>
    </source>
</evidence>
<feature type="transmembrane region" description="Helical" evidence="1">
    <location>
        <begin position="105"/>
        <end position="121"/>
    </location>
</feature>
<dbReference type="EMBL" id="PDJD01000001">
    <property type="protein sequence ID" value="PFG20945.1"/>
    <property type="molecule type" value="Genomic_DNA"/>
</dbReference>
<name>A0A2A9D3W2_9MICO</name>
<comment type="caution">
    <text evidence="2">The sequence shown here is derived from an EMBL/GenBank/DDBJ whole genome shotgun (WGS) entry which is preliminary data.</text>
</comment>
<dbReference type="Pfam" id="PF16316">
    <property type="entry name" value="DUF4956"/>
    <property type="match status" value="1"/>
</dbReference>
<evidence type="ECO:0000313" key="2">
    <source>
        <dbReference type="EMBL" id="PFG20945.1"/>
    </source>
</evidence>
<gene>
    <name evidence="2" type="ORF">ATL40_2563</name>
</gene>
<dbReference type="RefSeq" id="WP_098469853.1">
    <property type="nucleotide sequence ID" value="NZ_PDJD01000001.1"/>
</dbReference>
<dbReference type="InterPro" id="IPR032531">
    <property type="entry name" value="DUF4956"/>
</dbReference>
<keyword evidence="1" id="KW-1133">Transmembrane helix</keyword>
<dbReference type="Proteomes" id="UP000224915">
    <property type="component" value="Unassembled WGS sequence"/>
</dbReference>
<dbReference type="AlphaFoldDB" id="A0A2A9D3W2"/>
<feature type="transmembrane region" description="Helical" evidence="1">
    <location>
        <begin position="7"/>
        <end position="26"/>
    </location>
</feature>
<organism evidence="2 3">
    <name type="scientific">Serinibacter salmoneus</name>
    <dbReference type="NCBI Taxonomy" id="556530"/>
    <lineage>
        <taxon>Bacteria</taxon>
        <taxon>Bacillati</taxon>
        <taxon>Actinomycetota</taxon>
        <taxon>Actinomycetes</taxon>
        <taxon>Micrococcales</taxon>
        <taxon>Beutenbergiaceae</taxon>
        <taxon>Serinibacter</taxon>
    </lineage>
</organism>
<evidence type="ECO:0000313" key="3">
    <source>
        <dbReference type="Proteomes" id="UP000224915"/>
    </source>
</evidence>
<accession>A0A2A9D3W2</accession>
<feature type="transmembrane region" description="Helical" evidence="1">
    <location>
        <begin position="46"/>
        <end position="72"/>
    </location>
</feature>
<feature type="transmembrane region" description="Helical" evidence="1">
    <location>
        <begin position="84"/>
        <end position="99"/>
    </location>
</feature>
<proteinExistence type="predicted"/>
<sequence length="217" mass="22911">MSIDPTITLILADLIAAAVLTFGLYFPRHRRRDLVVAYLGINVGVFAVSAALASSSVGAGLGLGLLGVLSIIRLRSDELSQREVAYYFAALTIGLLGGLAPDPTWLAIAGMALVVAVMWFADHPALLSRARQQVIVVDRAIANEDDLTSHLAALLDANIRTVSVQKLDTVNDTTTVDVRYQLRRAPRLGEAIEAPGRAGAASTVAAATPGHGTEMTR</sequence>
<reference evidence="2 3" key="1">
    <citation type="submission" date="2017-10" db="EMBL/GenBank/DDBJ databases">
        <title>Sequencing the genomes of 1000 actinobacteria strains.</title>
        <authorList>
            <person name="Klenk H.-P."/>
        </authorList>
    </citation>
    <scope>NUCLEOTIDE SEQUENCE [LARGE SCALE GENOMIC DNA]</scope>
    <source>
        <strain evidence="2 3">DSM 21801</strain>
    </source>
</reference>
<keyword evidence="3" id="KW-1185">Reference proteome</keyword>